<organism evidence="2">
    <name type="scientific">marine metagenome</name>
    <dbReference type="NCBI Taxonomy" id="408172"/>
    <lineage>
        <taxon>unclassified sequences</taxon>
        <taxon>metagenomes</taxon>
        <taxon>ecological metagenomes</taxon>
    </lineage>
</organism>
<accession>A0A382QY98</accession>
<proteinExistence type="predicted"/>
<keyword evidence="1" id="KW-0812">Transmembrane</keyword>
<feature type="transmembrane region" description="Helical" evidence="1">
    <location>
        <begin position="102"/>
        <end position="119"/>
    </location>
</feature>
<protein>
    <recommendedName>
        <fullName evidence="3">Glycosyltransferase RgtA/B/C/D-like domain-containing protein</fullName>
    </recommendedName>
</protein>
<sequence length="327" mass="37934">FGKDLLPLFKSFWFRNWVMVPLILLAILLFAHYGLFIGDTFFVDSDTTLSGLKHIGNAQSEGWRYDIGFGISQYFNDPGLHHWSLTRWWYKLFINPVVGDNILKLGLLWVTSVGLFFLIKKAIPELAITTALLLSPMLVLGSLRHEFFFGTQYTTLSIGTIFLALILYDFLNRPSPRHYFLYTLTLFLAFFLGNSACLIMLVIFATTFFLAYVYYYREDMNFGDLLFLVRRFFFLNLFSGISIFLLGAWVFYSIFLEQSLVGYARDPDYSPIAFYMSRWKDGLWVLIDFFHAGLFSPQSQAMGLNYAFQSNGWQNVSPILPILMFLM</sequence>
<name>A0A382QY98_9ZZZZ</name>
<dbReference type="EMBL" id="UINC01117497">
    <property type="protein sequence ID" value="SVC89957.1"/>
    <property type="molecule type" value="Genomic_DNA"/>
</dbReference>
<feature type="transmembrane region" description="Helical" evidence="1">
    <location>
        <begin position="149"/>
        <end position="168"/>
    </location>
</feature>
<gene>
    <name evidence="2" type="ORF">METZ01_LOCUS342811</name>
</gene>
<keyword evidence="1" id="KW-1133">Transmembrane helix</keyword>
<evidence type="ECO:0008006" key="3">
    <source>
        <dbReference type="Google" id="ProtNLM"/>
    </source>
</evidence>
<evidence type="ECO:0000313" key="2">
    <source>
        <dbReference type="EMBL" id="SVC89957.1"/>
    </source>
</evidence>
<feature type="transmembrane region" description="Helical" evidence="1">
    <location>
        <begin position="180"/>
        <end position="213"/>
    </location>
</feature>
<reference evidence="2" key="1">
    <citation type="submission" date="2018-05" db="EMBL/GenBank/DDBJ databases">
        <authorList>
            <person name="Lanie J.A."/>
            <person name="Ng W.-L."/>
            <person name="Kazmierczak K.M."/>
            <person name="Andrzejewski T.M."/>
            <person name="Davidsen T.M."/>
            <person name="Wayne K.J."/>
            <person name="Tettelin H."/>
            <person name="Glass J.I."/>
            <person name="Rusch D."/>
            <person name="Podicherti R."/>
            <person name="Tsui H.-C.T."/>
            <person name="Winkler M.E."/>
        </authorList>
    </citation>
    <scope>NUCLEOTIDE SEQUENCE</scope>
</reference>
<feature type="transmembrane region" description="Helical" evidence="1">
    <location>
        <begin position="12"/>
        <end position="35"/>
    </location>
</feature>
<keyword evidence="1" id="KW-0472">Membrane</keyword>
<feature type="non-terminal residue" evidence="2">
    <location>
        <position position="327"/>
    </location>
</feature>
<dbReference type="AlphaFoldDB" id="A0A382QY98"/>
<feature type="non-terminal residue" evidence="2">
    <location>
        <position position="1"/>
    </location>
</feature>
<feature type="transmembrane region" description="Helical" evidence="1">
    <location>
        <begin position="126"/>
        <end position="143"/>
    </location>
</feature>
<feature type="transmembrane region" description="Helical" evidence="1">
    <location>
        <begin position="233"/>
        <end position="255"/>
    </location>
</feature>
<evidence type="ECO:0000256" key="1">
    <source>
        <dbReference type="SAM" id="Phobius"/>
    </source>
</evidence>